<dbReference type="EMBL" id="KZ613866">
    <property type="protein sequence ID" value="PMD54168.1"/>
    <property type="molecule type" value="Genomic_DNA"/>
</dbReference>
<evidence type="ECO:0000313" key="1">
    <source>
        <dbReference type="EMBL" id="PMD54168.1"/>
    </source>
</evidence>
<protein>
    <submittedName>
        <fullName evidence="1">Uncharacterized protein</fullName>
    </submittedName>
</protein>
<sequence length="143" mass="15830">MCCRIAAERRGGAGKGLAATRFQPDSGTAVPCTCCPASRRAALLHPPSASFVVPSLYSAAYPFYRSHIDCIYCIEWSFLHFQEVVRWYQHPSLSQALRAKIQRSLSNRISSVRSVCWRWSQDVNTAEPQTAGAAPHQLFTAVA</sequence>
<dbReference type="AlphaFoldDB" id="A0A2J6STQ2"/>
<evidence type="ECO:0000313" key="2">
    <source>
        <dbReference type="Proteomes" id="UP000235371"/>
    </source>
</evidence>
<reference evidence="1 2" key="1">
    <citation type="submission" date="2016-04" db="EMBL/GenBank/DDBJ databases">
        <title>A degradative enzymes factory behind the ericoid mycorrhizal symbiosis.</title>
        <authorList>
            <consortium name="DOE Joint Genome Institute"/>
            <person name="Martino E."/>
            <person name="Morin E."/>
            <person name="Grelet G."/>
            <person name="Kuo A."/>
            <person name="Kohler A."/>
            <person name="Daghino S."/>
            <person name="Barry K."/>
            <person name="Choi C."/>
            <person name="Cichocki N."/>
            <person name="Clum A."/>
            <person name="Copeland A."/>
            <person name="Hainaut M."/>
            <person name="Haridas S."/>
            <person name="Labutti K."/>
            <person name="Lindquist E."/>
            <person name="Lipzen A."/>
            <person name="Khouja H.-R."/>
            <person name="Murat C."/>
            <person name="Ohm R."/>
            <person name="Olson A."/>
            <person name="Spatafora J."/>
            <person name="Veneault-Fourrey C."/>
            <person name="Henrissat B."/>
            <person name="Grigoriev I."/>
            <person name="Martin F."/>
            <person name="Perotto S."/>
        </authorList>
    </citation>
    <scope>NUCLEOTIDE SEQUENCE [LARGE SCALE GENOMIC DNA]</scope>
    <source>
        <strain evidence="1 2">E</strain>
    </source>
</reference>
<organism evidence="1 2">
    <name type="scientific">Hyaloscypha bicolor E</name>
    <dbReference type="NCBI Taxonomy" id="1095630"/>
    <lineage>
        <taxon>Eukaryota</taxon>
        <taxon>Fungi</taxon>
        <taxon>Dikarya</taxon>
        <taxon>Ascomycota</taxon>
        <taxon>Pezizomycotina</taxon>
        <taxon>Leotiomycetes</taxon>
        <taxon>Helotiales</taxon>
        <taxon>Hyaloscyphaceae</taxon>
        <taxon>Hyaloscypha</taxon>
        <taxon>Hyaloscypha bicolor</taxon>
    </lineage>
</organism>
<dbReference type="RefSeq" id="XP_024731072.1">
    <property type="nucleotide sequence ID" value="XM_024870517.1"/>
</dbReference>
<dbReference type="GeneID" id="36578599"/>
<dbReference type="Proteomes" id="UP000235371">
    <property type="component" value="Unassembled WGS sequence"/>
</dbReference>
<keyword evidence="2" id="KW-1185">Reference proteome</keyword>
<name>A0A2J6STQ2_9HELO</name>
<accession>A0A2J6STQ2</accession>
<gene>
    <name evidence="1" type="ORF">K444DRAFT_136694</name>
</gene>
<dbReference type="InParanoid" id="A0A2J6STQ2"/>
<proteinExistence type="predicted"/>